<evidence type="ECO:0008006" key="3">
    <source>
        <dbReference type="Google" id="ProtNLM"/>
    </source>
</evidence>
<evidence type="ECO:0000313" key="1">
    <source>
        <dbReference type="EMBL" id="AKZ59129.1"/>
    </source>
</evidence>
<gene>
    <name evidence="1" type="ORF">SAM23877_6084</name>
</gene>
<organism evidence="1 2">
    <name type="scientific">Streptomyces ambofaciens (strain ATCC 23877 / 3486 / DSM 40053 / JCM 4204 / NBRC 12836 / NRRL B-2516)</name>
    <dbReference type="NCBI Taxonomy" id="278992"/>
    <lineage>
        <taxon>Bacteria</taxon>
        <taxon>Bacillati</taxon>
        <taxon>Actinomycetota</taxon>
        <taxon>Actinomycetes</taxon>
        <taxon>Kitasatosporales</taxon>
        <taxon>Streptomycetaceae</taxon>
        <taxon>Streptomyces</taxon>
    </lineage>
</organism>
<accession>A0A0K2B1I3</accession>
<name>A0A0K2B1I3_STRA7</name>
<dbReference type="KEGG" id="samb:SAM23877_6084"/>
<dbReference type="AlphaFoldDB" id="A0A0K2B1I3"/>
<dbReference type="EMBL" id="CP012382">
    <property type="protein sequence ID" value="AKZ59129.1"/>
    <property type="molecule type" value="Genomic_DNA"/>
</dbReference>
<sequence length="410" mass="44969">MALFPGMFSKSALIAYGIDLGKEIIYSGTGGRIEAVTASARALEGRRATFTLMNETQHWVKSNGGHDMAMTIAGNVAKSRGGGARTLEITNAPLPGEDSVAERTFHAWSKLRDKGSDIPRQAGTYYDSVEAPASVELGNRESLRAGIIAARGDADWLDVDWIISTIYSGTYPAYQSRRMFLNQLVTDEDSLISPVAWDALAVSDSIQEGDRITLGFDGGKTDDATALIAMRVTDRLIEPLGIWERPDGPSGEGWEVPRDQVEDAVHHAFARFDVAAFFADPVLWEGHIARWSEEYRDRFAVRASTGSAVARRMDGSGGQQRELTDANARLVAAIENGHVRHTGNQTLRRHVMNAKRRINRYGVSFGKENPNSRKKVDGYAALLLADLARTRLAEAGKLEVPKRDGRMFFG</sequence>
<dbReference type="Proteomes" id="UP000061018">
    <property type="component" value="Chromosome"/>
</dbReference>
<protein>
    <recommendedName>
        <fullName evidence="3">Terminase</fullName>
    </recommendedName>
</protein>
<evidence type="ECO:0000313" key="2">
    <source>
        <dbReference type="Proteomes" id="UP000061018"/>
    </source>
</evidence>
<reference evidence="2" key="1">
    <citation type="journal article" date="2015" name="J. Biotechnol.">
        <title>Complete genome sequence of Streptomyces ambofaciens ATCC 23877, the spiramycin producer.</title>
        <authorList>
            <person name="Thibessard A."/>
            <person name="Haas D."/>
            <person name="Gerbaud C."/>
            <person name="Aigle B."/>
            <person name="Lautru S."/>
            <person name="Pernodet J.L."/>
            <person name="Leblond P."/>
        </authorList>
    </citation>
    <scope>NUCLEOTIDE SEQUENCE [LARGE SCALE GENOMIC DNA]</scope>
    <source>
        <strain evidence="2">ATCC 23877 / 3486 / DSM 40053 / JCM 4204 / NBRC 12836 / NRRL B-2516</strain>
    </source>
</reference>
<proteinExistence type="predicted"/>